<evidence type="ECO:0000313" key="3">
    <source>
        <dbReference type="EMBL" id="KAL1499812.1"/>
    </source>
</evidence>
<evidence type="ECO:0008006" key="5">
    <source>
        <dbReference type="Google" id="ProtNLM"/>
    </source>
</evidence>
<organism evidence="3 4">
    <name type="scientific">Prymnesium parvum</name>
    <name type="common">Toxic golden alga</name>
    <dbReference type="NCBI Taxonomy" id="97485"/>
    <lineage>
        <taxon>Eukaryota</taxon>
        <taxon>Haptista</taxon>
        <taxon>Haptophyta</taxon>
        <taxon>Prymnesiophyceae</taxon>
        <taxon>Prymnesiales</taxon>
        <taxon>Prymnesiaceae</taxon>
        <taxon>Prymnesium</taxon>
    </lineage>
</organism>
<comment type="caution">
    <text evidence="3">The sequence shown here is derived from an EMBL/GenBank/DDBJ whole genome shotgun (WGS) entry which is preliminary data.</text>
</comment>
<evidence type="ECO:0000313" key="4">
    <source>
        <dbReference type="Proteomes" id="UP001515480"/>
    </source>
</evidence>
<sequence length="1639" mass="171646">MAMLLTLGVASSAAPTQIAGQQLASLDECGSLFMKASRCVDAPQCSFLDSPRGSSFLQQFHHFRHATVGAQCASSQQLSLAEFNSIPGVACGSQELLSIECGSHLLTTSIDACKATCSLHRDCKAFVHVAPGVSPSAAGLGEAANIGSGGSCFFFGKGVSSSLEAAGHTCYVRQPPKRIALVEQPPVEPVKQVLHVQPAVVRTKPQPALLPVLALSGHTRSAECRNAALAVSKECGGVSTVSTARSAEWATTGQCAACTSVRHQYREQFADCMEVRLDKVGHSVSHMLSLLDIEATAACTSPPSPPSPPPLPPSPPPPPPSPSPSPPPPPPDALVLLDAADKPRLALVSALSGVQGLPFNAVMGKPFKLKISLSQPPLTDTIVRVTVSTAKALRMVAAQEQQQEQYNQAVANATARAAATQAAQASGTGGSVEGVDEETIASIEATQTSLLASSTAVAADSWQEQPQTALAPTQRLHKLASAALTQLRTTCVAAEAHTSVEKSACAFVELLSGDDLTLSAARAYVDASGVYYKLDASVLLAERGKRTLHLSLFEQPAQRLISLLQAELLSADPASASEGPLLSAPLAVRATLPHPSAAIENLSTEEAQQYGASPPPPPPPPLAFVESDVSVPLNCTIVRVDQVGGVRVQDVVERSAGTLSSGYADQVDHLLILVPAAEGTADLDVMCYAGCGPEAMVLTATEEGSMKTYESFTSAPIALACPGSLSVTSSLYPQGGAKAVEETLAQMVKRQSAPVLYGHAVQNLPVMWPGLLYRLEIALSVPTSDETTFLLAPRPTHNHSAAAHHNLTTSPPNCMLAEASETGLHSLLGGLAARSASITVKAGGLGSALLLLCNHSSIETYDLTKTTGASEFPDRVLVMQLSKEALTAGDQALDLLRWHLPPSSLLNDLLSLSSEVADAACAWWMHDAQAARQRYRAIALSAVQLRAALQGASAPTSSLHQLLKASPATPRGAIDTIRAAFAHFVVDPVARSELSRLLDTFHTPQLCAPRTSPPHATAAVASPVLRGSRTPCASYVDCGSVEHCVEATQKEMAATGFAKVCEAFVLSKALRSADTSLDVNGVCAPHSWVDGYTPPGCPLTRHIVLALADDAPRDSALLQRAIAWVDRLTPRDGRSYRTTAFFVAPPAGHVTPSAGAVLSLASPADEPTPARGVLVLQLELTQPPRLAPTLLDAAINRLACSLRTAPIAGVPAKPLLRYAATAETLRCDEGLDTALSLIEALSVPSQSRVALLSGLANHSHGEFLDTLLAAEFLPGPGSHGACPERAAPFLQSTTLADSTRSLLCGAVLNRLAADLAAGETSCGGSPSAQRLAHASTLLARPSEGRRLSQHALLPPRKAAVELLAASSPEAHALHASMQTFATRCPAESAQLCSAQNFNCDGKVGDWTAECTSHGAADDDSLADPRFPDCDLADWICLSGTNTTSPDPYKVVIDLVVLGSFEEYSNRVLAQLVHEFMAVASIPAHAVSIEVTQSAPPYSRLNITIGAEDELRARKIVQSFKDSFATRTTASALLGITVSKTPLVYVLDVNGDVKLSAKAIAAGEAVVTHDEPWAGEPVKVGWILAAVFGGIALFIVIVCVRGLGAVRLRQMEPLMRDHKAMLAETHFFTVVDTRQSRGQR</sequence>
<dbReference type="Proteomes" id="UP001515480">
    <property type="component" value="Unassembled WGS sequence"/>
</dbReference>
<keyword evidence="2" id="KW-1133">Transmembrane helix</keyword>
<evidence type="ECO:0000256" key="1">
    <source>
        <dbReference type="SAM" id="MobiDB-lite"/>
    </source>
</evidence>
<dbReference type="PANTHER" id="PTHR45725">
    <property type="entry name" value="FORMIN HOMOLOGY 2 FAMILY MEMBER"/>
    <property type="match status" value="1"/>
</dbReference>
<feature type="region of interest" description="Disordered" evidence="1">
    <location>
        <begin position="298"/>
        <end position="331"/>
    </location>
</feature>
<keyword evidence="2" id="KW-0812">Transmembrane</keyword>
<gene>
    <name evidence="3" type="ORF">AB1Y20_012497</name>
</gene>
<name>A0AB34IKQ0_PRYPA</name>
<accession>A0AB34IKQ0</accession>
<dbReference type="InterPro" id="IPR051425">
    <property type="entry name" value="Formin_Homology"/>
</dbReference>
<proteinExistence type="predicted"/>
<feature type="compositionally biased region" description="Pro residues" evidence="1">
    <location>
        <begin position="302"/>
        <end position="331"/>
    </location>
</feature>
<dbReference type="EMBL" id="JBGBPQ010000024">
    <property type="protein sequence ID" value="KAL1499812.1"/>
    <property type="molecule type" value="Genomic_DNA"/>
</dbReference>
<protein>
    <recommendedName>
        <fullName evidence="5">Apple domain-containing protein</fullName>
    </recommendedName>
</protein>
<reference evidence="3 4" key="1">
    <citation type="journal article" date="2024" name="Science">
        <title>Giant polyketide synthase enzymes in the biosynthesis of giant marine polyether toxins.</title>
        <authorList>
            <person name="Fallon T.R."/>
            <person name="Shende V.V."/>
            <person name="Wierzbicki I.H."/>
            <person name="Pendleton A.L."/>
            <person name="Watervoot N.F."/>
            <person name="Auber R.P."/>
            <person name="Gonzalez D.J."/>
            <person name="Wisecaver J.H."/>
            <person name="Moore B.S."/>
        </authorList>
    </citation>
    <scope>NUCLEOTIDE SEQUENCE [LARGE SCALE GENOMIC DNA]</scope>
    <source>
        <strain evidence="3 4">12B1</strain>
    </source>
</reference>
<dbReference type="PANTHER" id="PTHR45725:SF1">
    <property type="entry name" value="DISHEVELLED ASSOCIATED ACTIVATOR OF MORPHOGENESIS, ISOFORM D"/>
    <property type="match status" value="1"/>
</dbReference>
<feature type="transmembrane region" description="Helical" evidence="2">
    <location>
        <begin position="1581"/>
        <end position="1605"/>
    </location>
</feature>
<keyword evidence="4" id="KW-1185">Reference proteome</keyword>
<evidence type="ECO:0000256" key="2">
    <source>
        <dbReference type="SAM" id="Phobius"/>
    </source>
</evidence>
<keyword evidence="2" id="KW-0472">Membrane</keyword>